<accession>A0A9N9NHP1</accession>
<proteinExistence type="predicted"/>
<evidence type="ECO:0000313" key="2">
    <source>
        <dbReference type="Proteomes" id="UP000789508"/>
    </source>
</evidence>
<name>A0A9N9NHP1_9GLOM</name>
<keyword evidence="2" id="KW-1185">Reference proteome</keyword>
<dbReference type="AlphaFoldDB" id="A0A9N9NHP1"/>
<evidence type="ECO:0000313" key="1">
    <source>
        <dbReference type="EMBL" id="CAG8738788.1"/>
    </source>
</evidence>
<dbReference type="OrthoDB" id="10499617at2759"/>
<dbReference type="Proteomes" id="UP000789508">
    <property type="component" value="Unassembled WGS sequence"/>
</dbReference>
<sequence>SFESEFQSNIIINNITKNVDKQKRKLAPVHDYLNVLEDGTRICKACDG</sequence>
<dbReference type="EMBL" id="CAJVPS010034178">
    <property type="protein sequence ID" value="CAG8738788.1"/>
    <property type="molecule type" value="Genomic_DNA"/>
</dbReference>
<reference evidence="1" key="1">
    <citation type="submission" date="2021-06" db="EMBL/GenBank/DDBJ databases">
        <authorList>
            <person name="Kallberg Y."/>
            <person name="Tangrot J."/>
            <person name="Rosling A."/>
        </authorList>
    </citation>
    <scope>NUCLEOTIDE SEQUENCE</scope>
    <source>
        <strain evidence="1">FL130A</strain>
    </source>
</reference>
<protein>
    <submittedName>
        <fullName evidence="1">5220_t:CDS:1</fullName>
    </submittedName>
</protein>
<feature type="non-terminal residue" evidence="1">
    <location>
        <position position="1"/>
    </location>
</feature>
<feature type="non-terminal residue" evidence="1">
    <location>
        <position position="48"/>
    </location>
</feature>
<organism evidence="1 2">
    <name type="scientific">Ambispora leptoticha</name>
    <dbReference type="NCBI Taxonomy" id="144679"/>
    <lineage>
        <taxon>Eukaryota</taxon>
        <taxon>Fungi</taxon>
        <taxon>Fungi incertae sedis</taxon>
        <taxon>Mucoromycota</taxon>
        <taxon>Glomeromycotina</taxon>
        <taxon>Glomeromycetes</taxon>
        <taxon>Archaeosporales</taxon>
        <taxon>Ambisporaceae</taxon>
        <taxon>Ambispora</taxon>
    </lineage>
</organism>
<gene>
    <name evidence="1" type="ORF">ALEPTO_LOCUS12879</name>
</gene>
<comment type="caution">
    <text evidence="1">The sequence shown here is derived from an EMBL/GenBank/DDBJ whole genome shotgun (WGS) entry which is preliminary data.</text>
</comment>